<dbReference type="Gene3D" id="3.90.25.10">
    <property type="entry name" value="UDP-galactose 4-epimerase, domain 1"/>
    <property type="match status" value="1"/>
</dbReference>
<dbReference type="GeneID" id="28817752"/>
<keyword evidence="2" id="KW-0521">NADP</keyword>
<comment type="similarity">
    <text evidence="1">Belongs to the NmrA-type oxidoreductase family.</text>
</comment>
<dbReference type="Pfam" id="PF05368">
    <property type="entry name" value="NmrA"/>
    <property type="match status" value="1"/>
</dbReference>
<dbReference type="GO" id="GO:0005634">
    <property type="term" value="C:nucleus"/>
    <property type="evidence" value="ECO:0007669"/>
    <property type="project" value="TreeGrafter"/>
</dbReference>
<dbReference type="EMBL" id="KQ947412">
    <property type="protein sequence ID" value="KUJ18857.1"/>
    <property type="molecule type" value="Genomic_DNA"/>
</dbReference>
<dbReference type="InterPro" id="IPR051164">
    <property type="entry name" value="NmrA-like_oxidored"/>
</dbReference>
<dbReference type="PANTHER" id="PTHR42748:SF26">
    <property type="entry name" value="NMRA-LIKE DOMAIN-CONTAINING PROTEIN"/>
    <property type="match status" value="1"/>
</dbReference>
<gene>
    <name evidence="4" type="ORF">LY89DRAFT_506262</name>
</gene>
<proteinExistence type="inferred from homology"/>
<protein>
    <submittedName>
        <fullName evidence="4">NAD(P)-binding protein</fullName>
    </submittedName>
</protein>
<evidence type="ECO:0000259" key="3">
    <source>
        <dbReference type="Pfam" id="PF05368"/>
    </source>
</evidence>
<dbReference type="Gene3D" id="3.40.50.720">
    <property type="entry name" value="NAD(P)-binding Rossmann-like Domain"/>
    <property type="match status" value="1"/>
</dbReference>
<dbReference type="InterPro" id="IPR036291">
    <property type="entry name" value="NAD(P)-bd_dom_sf"/>
</dbReference>
<dbReference type="InterPro" id="IPR008030">
    <property type="entry name" value="NmrA-like"/>
</dbReference>
<dbReference type="AlphaFoldDB" id="A0A194XGF5"/>
<dbReference type="InParanoid" id="A0A194XGF5"/>
<name>A0A194XGF5_MOLSC</name>
<evidence type="ECO:0000256" key="2">
    <source>
        <dbReference type="ARBA" id="ARBA00022857"/>
    </source>
</evidence>
<reference evidence="4 5" key="1">
    <citation type="submission" date="2015-10" db="EMBL/GenBank/DDBJ databases">
        <title>Full genome of DAOMC 229536 Phialocephala scopiformis, a fungal endophyte of spruce producing the potent anti-insectan compound rugulosin.</title>
        <authorList>
            <consortium name="DOE Joint Genome Institute"/>
            <person name="Walker A.K."/>
            <person name="Frasz S.L."/>
            <person name="Seifert K.A."/>
            <person name="Miller J.D."/>
            <person name="Mondo S.J."/>
            <person name="Labutti K."/>
            <person name="Lipzen A."/>
            <person name="Dockter R."/>
            <person name="Kennedy M."/>
            <person name="Grigoriev I.V."/>
            <person name="Spatafora J.W."/>
        </authorList>
    </citation>
    <scope>NUCLEOTIDE SEQUENCE [LARGE SCALE GENOMIC DNA]</scope>
    <source>
        <strain evidence="4 5">CBS 120377</strain>
    </source>
</reference>
<keyword evidence="5" id="KW-1185">Reference proteome</keyword>
<evidence type="ECO:0000256" key="1">
    <source>
        <dbReference type="ARBA" id="ARBA00006328"/>
    </source>
</evidence>
<evidence type="ECO:0000313" key="5">
    <source>
        <dbReference type="Proteomes" id="UP000070700"/>
    </source>
</evidence>
<sequence>MSKLLVIVGVTGNQGRGVAETFLKDPTWKIRGTSRDPTKESSQDLAAKGIEIVYGDVDDVDSLKKAFKGANLIFGVTAFDNMRIMFPSEADLASLKPNQTIRELPFEVEVQQGKNIADAVATVGDSLELFVFSALSNVKKWSKGKYTGVYHFDSKATVVEYINEKYPEVAKKMSVLQMGFFFQNWKFGQVGMPWEKRPGGSMLLRIPGDGNMPVPIVHPSDAGVFVQALAKLPPGKNLIAYANLITWEEYVKLWSKVTGVPAAFEKATIADHDKIVPGGLGEEVGEMFAYAQEFGYWGGDDKSVTFTKDLGVEVRVTKAEDYIKNEDWSELLNRPVPNN</sequence>
<dbReference type="KEGG" id="psco:LY89DRAFT_506262"/>
<dbReference type="CDD" id="cd05251">
    <property type="entry name" value="NmrA_like_SDR_a"/>
    <property type="match status" value="1"/>
</dbReference>
<evidence type="ECO:0000313" key="4">
    <source>
        <dbReference type="EMBL" id="KUJ18857.1"/>
    </source>
</evidence>
<dbReference type="PANTHER" id="PTHR42748">
    <property type="entry name" value="NITROGEN METABOLITE REPRESSION PROTEIN NMRA FAMILY MEMBER"/>
    <property type="match status" value="1"/>
</dbReference>
<organism evidence="4 5">
    <name type="scientific">Mollisia scopiformis</name>
    <name type="common">Conifer needle endophyte fungus</name>
    <name type="synonym">Phialocephala scopiformis</name>
    <dbReference type="NCBI Taxonomy" id="149040"/>
    <lineage>
        <taxon>Eukaryota</taxon>
        <taxon>Fungi</taxon>
        <taxon>Dikarya</taxon>
        <taxon>Ascomycota</taxon>
        <taxon>Pezizomycotina</taxon>
        <taxon>Leotiomycetes</taxon>
        <taxon>Helotiales</taxon>
        <taxon>Mollisiaceae</taxon>
        <taxon>Mollisia</taxon>
    </lineage>
</organism>
<feature type="domain" description="NmrA-like" evidence="3">
    <location>
        <begin position="2"/>
        <end position="312"/>
    </location>
</feature>
<dbReference type="OrthoDB" id="3358371at2759"/>
<dbReference type="RefSeq" id="XP_018073212.1">
    <property type="nucleotide sequence ID" value="XM_018208026.1"/>
</dbReference>
<accession>A0A194XGF5</accession>
<dbReference type="Proteomes" id="UP000070700">
    <property type="component" value="Unassembled WGS sequence"/>
</dbReference>
<dbReference type="SUPFAM" id="SSF51735">
    <property type="entry name" value="NAD(P)-binding Rossmann-fold domains"/>
    <property type="match status" value="1"/>
</dbReference>
<dbReference type="STRING" id="149040.A0A194XGF5"/>